<dbReference type="Proteomes" id="UP001286313">
    <property type="component" value="Unassembled WGS sequence"/>
</dbReference>
<reference evidence="6" key="1">
    <citation type="submission" date="2023-10" db="EMBL/GenBank/DDBJ databases">
        <title>Genome assemblies of two species of porcelain crab, Petrolisthes cinctipes and Petrolisthes manimaculis (Anomura: Porcellanidae).</title>
        <authorList>
            <person name="Angst P."/>
        </authorList>
    </citation>
    <scope>NUCLEOTIDE SEQUENCE</scope>
    <source>
        <strain evidence="6">PB745_01</strain>
        <tissue evidence="6">Gill</tissue>
    </source>
</reference>
<dbReference type="GO" id="GO:0016020">
    <property type="term" value="C:membrane"/>
    <property type="evidence" value="ECO:0007669"/>
    <property type="project" value="UniProtKB-SubCell"/>
</dbReference>
<evidence type="ECO:0000256" key="1">
    <source>
        <dbReference type="ARBA" id="ARBA00004370"/>
    </source>
</evidence>
<proteinExistence type="predicted"/>
<gene>
    <name evidence="6" type="ORF">Pcinc_039854</name>
</gene>
<dbReference type="SUPFAM" id="SSF53822">
    <property type="entry name" value="Periplasmic binding protein-like I"/>
    <property type="match status" value="1"/>
</dbReference>
<dbReference type="Pfam" id="PF01094">
    <property type="entry name" value="ANF_receptor"/>
    <property type="match status" value="1"/>
</dbReference>
<evidence type="ECO:0000313" key="7">
    <source>
        <dbReference type="Proteomes" id="UP001286313"/>
    </source>
</evidence>
<dbReference type="EMBL" id="JAWQEG010006894">
    <property type="protein sequence ID" value="KAK3853614.1"/>
    <property type="molecule type" value="Genomic_DNA"/>
</dbReference>
<name>A0AAE1BQD8_PETCI</name>
<evidence type="ECO:0000256" key="3">
    <source>
        <dbReference type="ARBA" id="ARBA00022989"/>
    </source>
</evidence>
<dbReference type="InterPro" id="IPR001828">
    <property type="entry name" value="ANF_lig-bd_rcpt"/>
</dbReference>
<dbReference type="InterPro" id="IPR028082">
    <property type="entry name" value="Peripla_BP_I"/>
</dbReference>
<dbReference type="AlphaFoldDB" id="A0AAE1BQD8"/>
<keyword evidence="4" id="KW-0472">Membrane</keyword>
<evidence type="ECO:0000256" key="4">
    <source>
        <dbReference type="ARBA" id="ARBA00023136"/>
    </source>
</evidence>
<comment type="caution">
    <text evidence="6">The sequence shown here is derived from an EMBL/GenBank/DDBJ whole genome shotgun (WGS) entry which is preliminary data.</text>
</comment>
<dbReference type="Gene3D" id="3.40.50.2300">
    <property type="match status" value="1"/>
</dbReference>
<keyword evidence="2" id="KW-0812">Transmembrane</keyword>
<evidence type="ECO:0000259" key="5">
    <source>
        <dbReference type="Pfam" id="PF01094"/>
    </source>
</evidence>
<keyword evidence="7" id="KW-1185">Reference proteome</keyword>
<protein>
    <recommendedName>
        <fullName evidence="5">Receptor ligand binding region domain-containing protein</fullName>
    </recommendedName>
</protein>
<organism evidence="6 7">
    <name type="scientific">Petrolisthes cinctipes</name>
    <name type="common">Flat porcelain crab</name>
    <dbReference type="NCBI Taxonomy" id="88211"/>
    <lineage>
        <taxon>Eukaryota</taxon>
        <taxon>Metazoa</taxon>
        <taxon>Ecdysozoa</taxon>
        <taxon>Arthropoda</taxon>
        <taxon>Crustacea</taxon>
        <taxon>Multicrustacea</taxon>
        <taxon>Malacostraca</taxon>
        <taxon>Eumalacostraca</taxon>
        <taxon>Eucarida</taxon>
        <taxon>Decapoda</taxon>
        <taxon>Pleocyemata</taxon>
        <taxon>Anomura</taxon>
        <taxon>Galatheoidea</taxon>
        <taxon>Porcellanidae</taxon>
        <taxon>Petrolisthes</taxon>
    </lineage>
</organism>
<keyword evidence="3" id="KW-1133">Transmembrane helix</keyword>
<evidence type="ECO:0000256" key="2">
    <source>
        <dbReference type="ARBA" id="ARBA00022692"/>
    </source>
</evidence>
<accession>A0AAE1BQD8</accession>
<feature type="domain" description="Receptor ligand binding region" evidence="5">
    <location>
        <begin position="27"/>
        <end position="152"/>
    </location>
</feature>
<sequence>MADNYVGVVGHEEGAILTEDQRDSATELAFKYAVYKINNDKVILPNTTLVFDIQYVPRDDSFHTAKKACRQITFGVQAMFGPFDPLLGSHIQSITDALDIPHLEARLDIEPQDKEFSINLFPSHHHLNMAYKDMIKFLKWKKVAIIYEEDFGKVPNY</sequence>
<evidence type="ECO:0000313" key="6">
    <source>
        <dbReference type="EMBL" id="KAK3853614.1"/>
    </source>
</evidence>
<comment type="subcellular location">
    <subcellularLocation>
        <location evidence="1">Membrane</location>
    </subcellularLocation>
</comment>